<gene>
    <name evidence="1" type="primary">v1g244155</name>
    <name evidence="1" type="ORF">CEXT_623811</name>
</gene>
<protein>
    <submittedName>
        <fullName evidence="1">Zinc finger CCCH-type with G patch domain-containing protein</fullName>
    </submittedName>
</protein>
<accession>A0AAV4RMP1</accession>
<reference evidence="1 2" key="1">
    <citation type="submission" date="2021-06" db="EMBL/GenBank/DDBJ databases">
        <title>Caerostris extrusa draft genome.</title>
        <authorList>
            <person name="Kono N."/>
            <person name="Arakawa K."/>
        </authorList>
    </citation>
    <scope>NUCLEOTIDE SEQUENCE [LARGE SCALE GENOMIC DNA]</scope>
</reference>
<name>A0AAV4RMP1_CAEEX</name>
<evidence type="ECO:0000313" key="2">
    <source>
        <dbReference type="Proteomes" id="UP001054945"/>
    </source>
</evidence>
<evidence type="ECO:0000313" key="1">
    <source>
        <dbReference type="EMBL" id="GIY21767.1"/>
    </source>
</evidence>
<proteinExistence type="predicted"/>
<dbReference type="AlphaFoldDB" id="A0AAV4RMP1"/>
<keyword evidence="2" id="KW-1185">Reference proteome</keyword>
<dbReference type="Proteomes" id="UP001054945">
    <property type="component" value="Unassembled WGS sequence"/>
</dbReference>
<comment type="caution">
    <text evidence="1">The sequence shown here is derived from an EMBL/GenBank/DDBJ whole genome shotgun (WGS) entry which is preliminary data.</text>
</comment>
<sequence length="113" mass="12598">MNNVSNDPLTEYKLQLLSVEESLKSADADKQADLLDLKAKLTEVISLLQGNSVELEVNTKNTTSDTIDDEFQKFQHEIQELEGDTSAHSKDADDIEESDAHNEFLCCLVVNGR</sequence>
<organism evidence="1 2">
    <name type="scientific">Caerostris extrusa</name>
    <name type="common">Bark spider</name>
    <name type="synonym">Caerostris bankana</name>
    <dbReference type="NCBI Taxonomy" id="172846"/>
    <lineage>
        <taxon>Eukaryota</taxon>
        <taxon>Metazoa</taxon>
        <taxon>Ecdysozoa</taxon>
        <taxon>Arthropoda</taxon>
        <taxon>Chelicerata</taxon>
        <taxon>Arachnida</taxon>
        <taxon>Araneae</taxon>
        <taxon>Araneomorphae</taxon>
        <taxon>Entelegynae</taxon>
        <taxon>Araneoidea</taxon>
        <taxon>Araneidae</taxon>
        <taxon>Caerostris</taxon>
    </lineage>
</organism>
<dbReference type="EMBL" id="BPLR01008055">
    <property type="protein sequence ID" value="GIY21767.1"/>
    <property type="molecule type" value="Genomic_DNA"/>
</dbReference>